<feature type="region of interest" description="Disordered" evidence="1">
    <location>
        <begin position="77"/>
        <end position="204"/>
    </location>
</feature>
<comment type="caution">
    <text evidence="3">The sequence shown here is derived from an EMBL/GenBank/DDBJ whole genome shotgun (WGS) entry which is preliminary data.</text>
</comment>
<feature type="chain" id="PRO_5045788965" evidence="2">
    <location>
        <begin position="23"/>
        <end position="219"/>
    </location>
</feature>
<gene>
    <name evidence="3" type="ORF">C8Q71DRAFT_846542</name>
</gene>
<dbReference type="GeneID" id="72007372"/>
<proteinExistence type="predicted"/>
<name>A0ABQ8KNL6_9APHY</name>
<dbReference type="RefSeq" id="XP_047781668.1">
    <property type="nucleotide sequence ID" value="XM_047926640.1"/>
</dbReference>
<dbReference type="EMBL" id="JADCUA010000005">
    <property type="protein sequence ID" value="KAH9840018.1"/>
    <property type="molecule type" value="Genomic_DNA"/>
</dbReference>
<feature type="compositionally biased region" description="Basic and acidic residues" evidence="1">
    <location>
        <begin position="132"/>
        <end position="158"/>
    </location>
</feature>
<feature type="compositionally biased region" description="Basic and acidic residues" evidence="1">
    <location>
        <begin position="77"/>
        <end position="91"/>
    </location>
</feature>
<evidence type="ECO:0000313" key="4">
    <source>
        <dbReference type="Proteomes" id="UP000814176"/>
    </source>
</evidence>
<accession>A0ABQ8KNL6</accession>
<reference evidence="3 4" key="1">
    <citation type="journal article" date="2021" name="Environ. Microbiol.">
        <title>Gene family expansions and transcriptome signatures uncover fungal adaptations to wood decay.</title>
        <authorList>
            <person name="Hage H."/>
            <person name="Miyauchi S."/>
            <person name="Viragh M."/>
            <person name="Drula E."/>
            <person name="Min B."/>
            <person name="Chaduli D."/>
            <person name="Navarro D."/>
            <person name="Favel A."/>
            <person name="Norest M."/>
            <person name="Lesage-Meessen L."/>
            <person name="Balint B."/>
            <person name="Merenyi Z."/>
            <person name="de Eugenio L."/>
            <person name="Morin E."/>
            <person name="Martinez A.T."/>
            <person name="Baldrian P."/>
            <person name="Stursova M."/>
            <person name="Martinez M.J."/>
            <person name="Novotny C."/>
            <person name="Magnuson J.K."/>
            <person name="Spatafora J.W."/>
            <person name="Maurice S."/>
            <person name="Pangilinan J."/>
            <person name="Andreopoulos W."/>
            <person name="LaButti K."/>
            <person name="Hundley H."/>
            <person name="Na H."/>
            <person name="Kuo A."/>
            <person name="Barry K."/>
            <person name="Lipzen A."/>
            <person name="Henrissat B."/>
            <person name="Riley R."/>
            <person name="Ahrendt S."/>
            <person name="Nagy L.G."/>
            <person name="Grigoriev I.V."/>
            <person name="Martin F."/>
            <person name="Rosso M.N."/>
        </authorList>
    </citation>
    <scope>NUCLEOTIDE SEQUENCE [LARGE SCALE GENOMIC DNA]</scope>
    <source>
        <strain evidence="3 4">CIRM-BRFM 1785</strain>
    </source>
</reference>
<dbReference type="Proteomes" id="UP000814176">
    <property type="component" value="Unassembled WGS sequence"/>
</dbReference>
<feature type="signal peptide" evidence="2">
    <location>
        <begin position="1"/>
        <end position="22"/>
    </location>
</feature>
<organism evidence="3 4">
    <name type="scientific">Rhodofomes roseus</name>
    <dbReference type="NCBI Taxonomy" id="34475"/>
    <lineage>
        <taxon>Eukaryota</taxon>
        <taxon>Fungi</taxon>
        <taxon>Dikarya</taxon>
        <taxon>Basidiomycota</taxon>
        <taxon>Agaricomycotina</taxon>
        <taxon>Agaricomycetes</taxon>
        <taxon>Polyporales</taxon>
        <taxon>Rhodofomes</taxon>
    </lineage>
</organism>
<keyword evidence="2" id="KW-0732">Signal</keyword>
<evidence type="ECO:0000256" key="2">
    <source>
        <dbReference type="SAM" id="SignalP"/>
    </source>
</evidence>
<sequence length="219" mass="24264">MRLSTTFSVLLASIAVAPSVLAFPLADSGFALEARAVEYDSDVFARGVDFGDELYERSAADDDMVLLARALVDALKTRDDPPGYHKHDPNNGKKPKYTSKDPAPIPKYRQKDPHKPPQPKKPSGGGGSSSRRIRDLGDFDGLEARDDPPKYSKHDPNNGKKPKYTAKDPAPIPKYRQKDPHKPPQPKKPRSDGSSSWSARDFVDIDGLEAREDSWWTVL</sequence>
<keyword evidence="4" id="KW-1185">Reference proteome</keyword>
<protein>
    <submittedName>
        <fullName evidence="3">Uncharacterized protein</fullName>
    </submittedName>
</protein>
<evidence type="ECO:0000256" key="1">
    <source>
        <dbReference type="SAM" id="MobiDB-lite"/>
    </source>
</evidence>
<evidence type="ECO:0000313" key="3">
    <source>
        <dbReference type="EMBL" id="KAH9840018.1"/>
    </source>
</evidence>